<dbReference type="AlphaFoldDB" id="A0A164ZE10"/>
<evidence type="ECO:0000313" key="3">
    <source>
        <dbReference type="Proteomes" id="UP000076722"/>
    </source>
</evidence>
<feature type="region of interest" description="Disordered" evidence="1">
    <location>
        <begin position="1"/>
        <end position="21"/>
    </location>
</feature>
<reference evidence="2 3" key="1">
    <citation type="journal article" date="2016" name="Mol. Biol. Evol.">
        <title>Comparative Genomics of Early-Diverging Mushroom-Forming Fungi Provides Insights into the Origins of Lignocellulose Decay Capabilities.</title>
        <authorList>
            <person name="Nagy L.G."/>
            <person name="Riley R."/>
            <person name="Tritt A."/>
            <person name="Adam C."/>
            <person name="Daum C."/>
            <person name="Floudas D."/>
            <person name="Sun H."/>
            <person name="Yadav J.S."/>
            <person name="Pangilinan J."/>
            <person name="Larsson K.H."/>
            <person name="Matsuura K."/>
            <person name="Barry K."/>
            <person name="Labutti K."/>
            <person name="Kuo R."/>
            <person name="Ohm R.A."/>
            <person name="Bhattacharya S.S."/>
            <person name="Shirouzu T."/>
            <person name="Yoshinaga Y."/>
            <person name="Martin F.M."/>
            <person name="Grigoriev I.V."/>
            <person name="Hibbett D.S."/>
        </authorList>
    </citation>
    <scope>NUCLEOTIDE SEQUENCE [LARGE SCALE GENOMIC DNA]</scope>
    <source>
        <strain evidence="2 3">HHB9708</strain>
    </source>
</reference>
<organism evidence="2 3">
    <name type="scientific">Sistotremastrum niveocremeum HHB9708</name>
    <dbReference type="NCBI Taxonomy" id="1314777"/>
    <lineage>
        <taxon>Eukaryota</taxon>
        <taxon>Fungi</taxon>
        <taxon>Dikarya</taxon>
        <taxon>Basidiomycota</taxon>
        <taxon>Agaricomycotina</taxon>
        <taxon>Agaricomycetes</taxon>
        <taxon>Sistotremastrales</taxon>
        <taxon>Sistotremastraceae</taxon>
        <taxon>Sertulicium</taxon>
        <taxon>Sertulicium niveocremeum</taxon>
    </lineage>
</organism>
<evidence type="ECO:0000313" key="2">
    <source>
        <dbReference type="EMBL" id="KZS97646.1"/>
    </source>
</evidence>
<evidence type="ECO:0000256" key="1">
    <source>
        <dbReference type="SAM" id="MobiDB-lite"/>
    </source>
</evidence>
<dbReference type="EMBL" id="KV419396">
    <property type="protein sequence ID" value="KZS97646.1"/>
    <property type="molecule type" value="Genomic_DNA"/>
</dbReference>
<sequence length="63" mass="6871">MGSSTGTFEIGSFNSGNLESNITSTNDGVLCEQLELLKFDQALDTDSFMAVEQRAKACMIKFK</sequence>
<gene>
    <name evidence="2" type="ORF">SISNIDRAFT_191866</name>
</gene>
<protein>
    <submittedName>
        <fullName evidence="2">Uncharacterized protein</fullName>
    </submittedName>
</protein>
<name>A0A164ZE10_9AGAM</name>
<proteinExistence type="predicted"/>
<keyword evidence="3" id="KW-1185">Reference proteome</keyword>
<dbReference type="Proteomes" id="UP000076722">
    <property type="component" value="Unassembled WGS sequence"/>
</dbReference>
<accession>A0A164ZE10</accession>